<dbReference type="InterPro" id="IPR036423">
    <property type="entry name" value="SOD-like_Cu/Zn_dom_sf"/>
</dbReference>
<dbReference type="InterPro" id="IPR024134">
    <property type="entry name" value="SOD_Cu/Zn_/chaperone"/>
</dbReference>
<dbReference type="GO" id="GO:0006801">
    <property type="term" value="P:superoxide metabolic process"/>
    <property type="evidence" value="ECO:0007669"/>
    <property type="project" value="InterPro"/>
</dbReference>
<dbReference type="Proteomes" id="UP001479290">
    <property type="component" value="Unassembled WGS sequence"/>
</dbReference>
<feature type="signal peptide" evidence="1">
    <location>
        <begin position="1"/>
        <end position="24"/>
    </location>
</feature>
<protein>
    <recommendedName>
        <fullName evidence="2">Superoxide dismutase copper/zinc binding domain-containing protein</fullName>
    </recommendedName>
</protein>
<dbReference type="SUPFAM" id="SSF49329">
    <property type="entry name" value="Cu,Zn superoxide dismutase-like"/>
    <property type="match status" value="1"/>
</dbReference>
<organism evidence="3 4">
    <name type="scientific">Culter alburnus</name>
    <name type="common">Topmouth culter</name>
    <dbReference type="NCBI Taxonomy" id="194366"/>
    <lineage>
        <taxon>Eukaryota</taxon>
        <taxon>Metazoa</taxon>
        <taxon>Chordata</taxon>
        <taxon>Craniata</taxon>
        <taxon>Vertebrata</taxon>
        <taxon>Euteleostomi</taxon>
        <taxon>Actinopterygii</taxon>
        <taxon>Neopterygii</taxon>
        <taxon>Teleostei</taxon>
        <taxon>Ostariophysi</taxon>
        <taxon>Cypriniformes</taxon>
        <taxon>Xenocyprididae</taxon>
        <taxon>Xenocypridinae</taxon>
        <taxon>Culter</taxon>
    </lineage>
</organism>
<feature type="domain" description="Superoxide dismutase copper/zinc binding" evidence="2">
    <location>
        <begin position="68"/>
        <end position="197"/>
    </location>
</feature>
<proteinExistence type="predicted"/>
<dbReference type="AlphaFoldDB" id="A0AAW2AGM9"/>
<dbReference type="Pfam" id="PF00080">
    <property type="entry name" value="Sod_Cu"/>
    <property type="match status" value="1"/>
</dbReference>
<keyword evidence="1" id="KW-0732">Signal</keyword>
<reference evidence="3 4" key="1">
    <citation type="submission" date="2024-05" db="EMBL/GenBank/DDBJ databases">
        <title>A high-quality chromosomal-level genome assembly of Topmouth culter (Culter alburnus).</title>
        <authorList>
            <person name="Zhao H."/>
        </authorList>
    </citation>
    <scope>NUCLEOTIDE SEQUENCE [LARGE SCALE GENOMIC DNA]</scope>
    <source>
        <strain evidence="3">CATC2023</strain>
        <tissue evidence="3">Muscle</tissue>
    </source>
</reference>
<gene>
    <name evidence="3" type="ORF">ABG768_025796</name>
</gene>
<feature type="chain" id="PRO_5043710699" description="Superoxide dismutase copper/zinc binding domain-containing protein" evidence="1">
    <location>
        <begin position="25"/>
        <end position="222"/>
    </location>
</feature>
<dbReference type="PROSITE" id="PS00087">
    <property type="entry name" value="SOD_CU_ZN_1"/>
    <property type="match status" value="1"/>
</dbReference>
<dbReference type="Gene3D" id="2.60.40.200">
    <property type="entry name" value="Superoxide dismutase, copper/zinc binding domain"/>
    <property type="match status" value="1"/>
</dbReference>
<name>A0AAW2AGM9_CULAL</name>
<evidence type="ECO:0000256" key="1">
    <source>
        <dbReference type="SAM" id="SignalP"/>
    </source>
</evidence>
<evidence type="ECO:0000313" key="3">
    <source>
        <dbReference type="EMBL" id="KAK9972492.1"/>
    </source>
</evidence>
<keyword evidence="4" id="KW-1185">Reference proteome</keyword>
<sequence length="222" mass="24280">MNMEKIILQFPLILLVLHIQGGQFSDNPVLLIAEAPQPEVVDFNNTIYATCEVTPVHNLPPSQPEIFGQVLFKQLFPSGTLEVKINLRGLPANDSQVRAMHIHEYGDLSQGYVTVGSHYNPHDVDHPGHPGDLGNLASKQGVIRQFLKLPEAKLFGAHSILGRSVVVHEKEDDLGMGSDEESKHSGNDGKGIAVCVIGITTPSLWQKTEPRQDVEEGTGSQR</sequence>
<evidence type="ECO:0000313" key="4">
    <source>
        <dbReference type="Proteomes" id="UP001479290"/>
    </source>
</evidence>
<dbReference type="PANTHER" id="PTHR10003">
    <property type="entry name" value="SUPEROXIDE DISMUTASE CU-ZN -RELATED"/>
    <property type="match status" value="1"/>
</dbReference>
<accession>A0AAW2AGM9</accession>
<dbReference type="InterPro" id="IPR001424">
    <property type="entry name" value="SOD_Cu_Zn_dom"/>
</dbReference>
<evidence type="ECO:0000259" key="2">
    <source>
        <dbReference type="Pfam" id="PF00080"/>
    </source>
</evidence>
<dbReference type="PRINTS" id="PR00068">
    <property type="entry name" value="CUZNDISMTASE"/>
</dbReference>
<dbReference type="GO" id="GO:0005507">
    <property type="term" value="F:copper ion binding"/>
    <property type="evidence" value="ECO:0007669"/>
    <property type="project" value="InterPro"/>
</dbReference>
<comment type="caution">
    <text evidence="3">The sequence shown here is derived from an EMBL/GenBank/DDBJ whole genome shotgun (WGS) entry which is preliminary data.</text>
</comment>
<dbReference type="EMBL" id="JAWDJR010000007">
    <property type="protein sequence ID" value="KAK9972492.1"/>
    <property type="molecule type" value="Genomic_DNA"/>
</dbReference>
<dbReference type="InterPro" id="IPR018152">
    <property type="entry name" value="SOD_Cu/Zn_BS"/>
</dbReference>